<name>A0AAV4TJU1_9ARAC</name>
<organism evidence="1 2">
    <name type="scientific">Caerostris darwini</name>
    <dbReference type="NCBI Taxonomy" id="1538125"/>
    <lineage>
        <taxon>Eukaryota</taxon>
        <taxon>Metazoa</taxon>
        <taxon>Ecdysozoa</taxon>
        <taxon>Arthropoda</taxon>
        <taxon>Chelicerata</taxon>
        <taxon>Arachnida</taxon>
        <taxon>Araneae</taxon>
        <taxon>Araneomorphae</taxon>
        <taxon>Entelegynae</taxon>
        <taxon>Araneoidea</taxon>
        <taxon>Araneidae</taxon>
        <taxon>Caerostris</taxon>
    </lineage>
</organism>
<reference evidence="1 2" key="1">
    <citation type="submission" date="2021-06" db="EMBL/GenBank/DDBJ databases">
        <title>Caerostris darwini draft genome.</title>
        <authorList>
            <person name="Kono N."/>
            <person name="Arakawa K."/>
        </authorList>
    </citation>
    <scope>NUCLEOTIDE SEQUENCE [LARGE SCALE GENOMIC DNA]</scope>
</reference>
<evidence type="ECO:0000313" key="1">
    <source>
        <dbReference type="EMBL" id="GIY45741.1"/>
    </source>
</evidence>
<keyword evidence="2" id="KW-1185">Reference proteome</keyword>
<gene>
    <name evidence="1" type="ORF">CDAR_543851</name>
</gene>
<comment type="caution">
    <text evidence="1">The sequence shown here is derived from an EMBL/GenBank/DDBJ whole genome shotgun (WGS) entry which is preliminary data.</text>
</comment>
<dbReference type="Proteomes" id="UP001054837">
    <property type="component" value="Unassembled WGS sequence"/>
</dbReference>
<sequence>MFVLKSDILGLPANGFIVSIPTYGGLMAEWQALGQAHGSWYNPSTLRRGRQPNDPVPSKSPEFRTKKFRTEVFPAPFAMTVWRFGTTLAIRQP</sequence>
<accession>A0AAV4TJU1</accession>
<protein>
    <submittedName>
        <fullName evidence="1">Uncharacterized protein</fullName>
    </submittedName>
</protein>
<proteinExistence type="predicted"/>
<dbReference type="EMBL" id="BPLQ01009658">
    <property type="protein sequence ID" value="GIY45741.1"/>
    <property type="molecule type" value="Genomic_DNA"/>
</dbReference>
<dbReference type="AlphaFoldDB" id="A0AAV4TJU1"/>
<evidence type="ECO:0000313" key="2">
    <source>
        <dbReference type="Proteomes" id="UP001054837"/>
    </source>
</evidence>